<evidence type="ECO:0000256" key="2">
    <source>
        <dbReference type="ARBA" id="ARBA00022723"/>
    </source>
</evidence>
<dbReference type="EMBL" id="LCMI01000011">
    <property type="protein sequence ID" value="KKU32452.1"/>
    <property type="molecule type" value="Genomic_DNA"/>
</dbReference>
<accession>A0A0G1PIB7</accession>
<feature type="domain" description="Metallo-beta-lactamase" evidence="5">
    <location>
        <begin position="12"/>
        <end position="205"/>
    </location>
</feature>
<evidence type="ECO:0000313" key="6">
    <source>
        <dbReference type="EMBL" id="KKU32452.1"/>
    </source>
</evidence>
<evidence type="ECO:0000256" key="4">
    <source>
        <dbReference type="ARBA" id="ARBA00022833"/>
    </source>
</evidence>
<evidence type="ECO:0000259" key="5">
    <source>
        <dbReference type="SMART" id="SM00849"/>
    </source>
</evidence>
<evidence type="ECO:0000313" key="7">
    <source>
        <dbReference type="Proteomes" id="UP000034794"/>
    </source>
</evidence>
<dbReference type="CDD" id="cd06262">
    <property type="entry name" value="metallo-hydrolase-like_MBL-fold"/>
    <property type="match status" value="1"/>
</dbReference>
<reference evidence="6 7" key="1">
    <citation type="journal article" date="2015" name="Nature">
        <title>rRNA introns, odd ribosomes, and small enigmatic genomes across a large radiation of phyla.</title>
        <authorList>
            <person name="Brown C.T."/>
            <person name="Hug L.A."/>
            <person name="Thomas B.C."/>
            <person name="Sharon I."/>
            <person name="Castelle C.J."/>
            <person name="Singh A."/>
            <person name="Wilkins M.J."/>
            <person name="Williams K.H."/>
            <person name="Banfield J.F."/>
        </authorList>
    </citation>
    <scope>NUCLEOTIDE SEQUENCE [LARGE SCALE GENOMIC DNA]</scope>
</reference>
<evidence type="ECO:0000256" key="3">
    <source>
        <dbReference type="ARBA" id="ARBA00022801"/>
    </source>
</evidence>
<evidence type="ECO:0000256" key="1">
    <source>
        <dbReference type="ARBA" id="ARBA00001947"/>
    </source>
</evidence>
<proteinExistence type="predicted"/>
<organism evidence="6 7">
    <name type="scientific">Candidatus Collierbacteria bacterium GW2011_GWA2_46_26</name>
    <dbReference type="NCBI Taxonomy" id="1618381"/>
    <lineage>
        <taxon>Bacteria</taxon>
        <taxon>Candidatus Collieribacteriota</taxon>
    </lineage>
</organism>
<sequence length="216" mass="23752">MEIVCLTVGEIATNCYLVSDESSREALIIDPGEEGDFISTNILENKLIPKAILLTHGHFDHCLAVLDLKLNFDIPIYLHQKDLFLYEKAHLSAKHFSGITSPKLPPIDHFLTDNQMLTFGRSSLKVIHTPGHTPGSICLLSQSSEIRDLPDRQAGPKSNILLTGDTLFADGVGRTDLSYSSASDLQRSIGKLSKIPVKSTIYPGHGDPTDLRFCQL</sequence>
<dbReference type="GO" id="GO:0016787">
    <property type="term" value="F:hydrolase activity"/>
    <property type="evidence" value="ECO:0007669"/>
    <property type="project" value="UniProtKB-KW"/>
</dbReference>
<keyword evidence="3" id="KW-0378">Hydrolase</keyword>
<dbReference type="PANTHER" id="PTHR46233:SF3">
    <property type="entry name" value="HYDROXYACYLGLUTATHIONE HYDROLASE GLOC"/>
    <property type="match status" value="1"/>
</dbReference>
<name>A0A0G1PIB7_9BACT</name>
<gene>
    <name evidence="6" type="ORF">UX47_C0011G0013</name>
</gene>
<dbReference type="SUPFAM" id="SSF56281">
    <property type="entry name" value="Metallo-hydrolase/oxidoreductase"/>
    <property type="match status" value="1"/>
</dbReference>
<dbReference type="Gene3D" id="3.60.15.10">
    <property type="entry name" value="Ribonuclease Z/Hydroxyacylglutathione hydrolase-like"/>
    <property type="match status" value="1"/>
</dbReference>
<dbReference type="InterPro" id="IPR001279">
    <property type="entry name" value="Metallo-B-lactamas"/>
</dbReference>
<dbReference type="SMART" id="SM00849">
    <property type="entry name" value="Lactamase_B"/>
    <property type="match status" value="1"/>
</dbReference>
<dbReference type="GO" id="GO:0046872">
    <property type="term" value="F:metal ion binding"/>
    <property type="evidence" value="ECO:0007669"/>
    <property type="project" value="UniProtKB-KW"/>
</dbReference>
<dbReference type="AlphaFoldDB" id="A0A0G1PIB7"/>
<dbReference type="PATRIC" id="fig|1618381.3.peg.1151"/>
<keyword evidence="4" id="KW-0862">Zinc</keyword>
<dbReference type="InterPro" id="IPR051453">
    <property type="entry name" value="MBL_Glyoxalase_II"/>
</dbReference>
<dbReference type="Proteomes" id="UP000034794">
    <property type="component" value="Unassembled WGS sequence"/>
</dbReference>
<comment type="caution">
    <text evidence="6">The sequence shown here is derived from an EMBL/GenBank/DDBJ whole genome shotgun (WGS) entry which is preliminary data.</text>
</comment>
<keyword evidence="2" id="KW-0479">Metal-binding</keyword>
<dbReference type="PANTHER" id="PTHR46233">
    <property type="entry name" value="HYDROXYACYLGLUTATHIONE HYDROLASE GLOC"/>
    <property type="match status" value="1"/>
</dbReference>
<comment type="cofactor">
    <cofactor evidence="1">
        <name>Zn(2+)</name>
        <dbReference type="ChEBI" id="CHEBI:29105"/>
    </cofactor>
</comment>
<protein>
    <submittedName>
        <fullName evidence="6">Metallo-beta-lactamase family protein</fullName>
    </submittedName>
</protein>
<dbReference type="Pfam" id="PF00753">
    <property type="entry name" value="Lactamase_B"/>
    <property type="match status" value="1"/>
</dbReference>
<dbReference type="InterPro" id="IPR036866">
    <property type="entry name" value="RibonucZ/Hydroxyglut_hydro"/>
</dbReference>